<accession>A0A1S9R7R9</accession>
<reference evidence="2" key="1">
    <citation type="submission" date="2015-09" db="EMBL/GenBank/DDBJ databases">
        <authorList>
            <person name="Fill T.P."/>
            <person name="Baretta J.F."/>
            <person name="de Almeida L.G."/>
            <person name="Rocha M."/>
            <person name="de Souza D.H."/>
            <person name="Malavazi I."/>
            <person name="Cerdeira L.T."/>
            <person name="Hong H."/>
            <person name="Samborskyy M."/>
            <person name="de Vasconcelos A.T."/>
            <person name="Leadlay P."/>
            <person name="Rodrigues-Filho E."/>
        </authorList>
    </citation>
    <scope>NUCLEOTIDE SEQUENCE [LARGE SCALE GENOMIC DNA]</scope>
    <source>
        <strain evidence="2">LaBioMMi 136</strain>
    </source>
</reference>
<comment type="caution">
    <text evidence="1">The sequence shown here is derived from an EMBL/GenBank/DDBJ whole genome shotgun (WGS) entry which is preliminary data.</text>
</comment>
<protein>
    <submittedName>
        <fullName evidence="1">Uncharacterized protein</fullName>
    </submittedName>
</protein>
<dbReference type="AlphaFoldDB" id="A0A1S9R7R9"/>
<dbReference type="Proteomes" id="UP000190744">
    <property type="component" value="Unassembled WGS sequence"/>
</dbReference>
<proteinExistence type="predicted"/>
<dbReference type="EMBL" id="LJBN01000245">
    <property type="protein sequence ID" value="OOQ81569.1"/>
    <property type="molecule type" value="Genomic_DNA"/>
</dbReference>
<evidence type="ECO:0000313" key="1">
    <source>
        <dbReference type="EMBL" id="OOQ81569.1"/>
    </source>
</evidence>
<sequence length="191" mass="20408">MSCQDVRPTPHFFSSLSEQRKRDAEWENIVDLGALGATGALGGTGLEAVREAAVDVAEGAQAARAGGLAALGLLAPVDYCVKKIPCKPMCLLTRVVESTGLFCVPIAISTERRGSMRTLAGLSSRVAAVGAGRLLDVEGPLACQVAKNFRQQFVPRSLHIVHPSLSMGQFQFVSILCRETCKLRTGRVDRK</sequence>
<name>A0A1S9R7R9_PENBI</name>
<evidence type="ECO:0000313" key="2">
    <source>
        <dbReference type="Proteomes" id="UP000190744"/>
    </source>
</evidence>
<organism evidence="1 2">
    <name type="scientific">Penicillium brasilianum</name>
    <dbReference type="NCBI Taxonomy" id="104259"/>
    <lineage>
        <taxon>Eukaryota</taxon>
        <taxon>Fungi</taxon>
        <taxon>Dikarya</taxon>
        <taxon>Ascomycota</taxon>
        <taxon>Pezizomycotina</taxon>
        <taxon>Eurotiomycetes</taxon>
        <taxon>Eurotiomycetidae</taxon>
        <taxon>Eurotiales</taxon>
        <taxon>Aspergillaceae</taxon>
        <taxon>Penicillium</taxon>
    </lineage>
</organism>
<gene>
    <name evidence="1" type="ORF">PEBR_42477</name>
</gene>